<dbReference type="GeneID" id="85417408"/>
<feature type="chain" id="PRO_5047363420" evidence="1">
    <location>
        <begin position="18"/>
        <end position="38"/>
    </location>
</feature>
<sequence length="38" mass="4468">MRFWYFWSGYWWAPICASQTQRVGLVGMSDDGHGWTPS</sequence>
<accession>A0ABQ9QGJ1</accession>
<dbReference type="RefSeq" id="XP_060372253.1">
    <property type="nucleotide sequence ID" value="XM_060533170.1"/>
</dbReference>
<gene>
    <name evidence="2" type="ORF">CTAM01_17181</name>
</gene>
<dbReference type="Proteomes" id="UP001227543">
    <property type="component" value="Unassembled WGS sequence"/>
</dbReference>
<comment type="caution">
    <text evidence="2">The sequence shown here is derived from an EMBL/GenBank/DDBJ whole genome shotgun (WGS) entry which is preliminary data.</text>
</comment>
<protein>
    <submittedName>
        <fullName evidence="2">Uncharacterized protein</fullName>
    </submittedName>
</protein>
<name>A0ABQ9QGJ1_9PEZI</name>
<proteinExistence type="predicted"/>
<evidence type="ECO:0000256" key="1">
    <source>
        <dbReference type="SAM" id="SignalP"/>
    </source>
</evidence>
<reference evidence="2 3" key="1">
    <citation type="submission" date="2016-10" db="EMBL/GenBank/DDBJ databases">
        <title>The genome sequence of Colletotrichum fioriniae PJ7.</title>
        <authorList>
            <person name="Baroncelli R."/>
        </authorList>
    </citation>
    <scope>NUCLEOTIDE SEQUENCE [LARGE SCALE GENOMIC DNA]</scope>
    <source>
        <strain evidence="2 3">Tom-12</strain>
    </source>
</reference>
<keyword evidence="3" id="KW-1185">Reference proteome</keyword>
<evidence type="ECO:0000313" key="2">
    <source>
        <dbReference type="EMBL" id="KAK1458300.1"/>
    </source>
</evidence>
<dbReference type="EMBL" id="MLFU01000390">
    <property type="protein sequence ID" value="KAK1458300.1"/>
    <property type="molecule type" value="Genomic_DNA"/>
</dbReference>
<evidence type="ECO:0000313" key="3">
    <source>
        <dbReference type="Proteomes" id="UP001227543"/>
    </source>
</evidence>
<organism evidence="2 3">
    <name type="scientific">Colletotrichum tamarilloi</name>
    <dbReference type="NCBI Taxonomy" id="1209934"/>
    <lineage>
        <taxon>Eukaryota</taxon>
        <taxon>Fungi</taxon>
        <taxon>Dikarya</taxon>
        <taxon>Ascomycota</taxon>
        <taxon>Pezizomycotina</taxon>
        <taxon>Sordariomycetes</taxon>
        <taxon>Hypocreomycetidae</taxon>
        <taxon>Glomerellales</taxon>
        <taxon>Glomerellaceae</taxon>
        <taxon>Colletotrichum</taxon>
        <taxon>Colletotrichum acutatum species complex</taxon>
    </lineage>
</organism>
<feature type="signal peptide" evidence="1">
    <location>
        <begin position="1"/>
        <end position="17"/>
    </location>
</feature>
<keyword evidence="1" id="KW-0732">Signal</keyword>